<evidence type="ECO:0000256" key="1">
    <source>
        <dbReference type="SAM" id="MobiDB-lite"/>
    </source>
</evidence>
<accession>A0A934RWP3</accession>
<keyword evidence="3" id="KW-1185">Reference proteome</keyword>
<comment type="caution">
    <text evidence="2">The sequence shown here is derived from an EMBL/GenBank/DDBJ whole genome shotgun (WGS) entry which is preliminary data.</text>
</comment>
<dbReference type="EMBL" id="JAENIL010000012">
    <property type="protein sequence ID" value="MBK1876870.1"/>
    <property type="molecule type" value="Genomic_DNA"/>
</dbReference>
<feature type="compositionally biased region" description="Basic and acidic residues" evidence="1">
    <location>
        <begin position="102"/>
        <end position="116"/>
    </location>
</feature>
<name>A0A934RWP3_9BACT</name>
<reference evidence="2" key="1">
    <citation type="submission" date="2021-01" db="EMBL/GenBank/DDBJ databases">
        <title>Modified the classification status of verrucomicrobia.</title>
        <authorList>
            <person name="Feng X."/>
        </authorList>
    </citation>
    <scope>NUCLEOTIDE SEQUENCE</scope>
    <source>
        <strain evidence="2">KCTC 13126</strain>
    </source>
</reference>
<sequence>MRFSLFLICSCFVIRTIAWSDEAEPFEGRIIYDVDSGGMKMTYTVMFKGDKWRSELKSGKQVFDLRIGDLGERTAFLVNEGGKSYRMIGGMGPGGGRGMKPQGDKGSKGKSPEDELEKAVVVKKDRQMILEYECRLEQLKGAGTKLGIWLAEAKVELPGVALPRVKAFEGKERLLAIYFRDGRGLPLLIEAGSGKNRFEMRVVELEAMPIDESLVSLSDEYKPEGGMRPMRGGGGGKPGGGRPGGGGRKRM</sequence>
<dbReference type="RefSeq" id="WP_200355083.1">
    <property type="nucleotide sequence ID" value="NZ_JAENIL010000012.1"/>
</dbReference>
<evidence type="ECO:0000313" key="2">
    <source>
        <dbReference type="EMBL" id="MBK1876870.1"/>
    </source>
</evidence>
<dbReference type="Proteomes" id="UP000617628">
    <property type="component" value="Unassembled WGS sequence"/>
</dbReference>
<protein>
    <recommendedName>
        <fullName evidence="4">DUF4412 domain-containing protein</fullName>
    </recommendedName>
</protein>
<feature type="compositionally biased region" description="Gly residues" evidence="1">
    <location>
        <begin position="231"/>
        <end position="251"/>
    </location>
</feature>
<evidence type="ECO:0000313" key="3">
    <source>
        <dbReference type="Proteomes" id="UP000617628"/>
    </source>
</evidence>
<proteinExistence type="predicted"/>
<feature type="region of interest" description="Disordered" evidence="1">
    <location>
        <begin position="220"/>
        <end position="251"/>
    </location>
</feature>
<gene>
    <name evidence="2" type="ORF">JIN87_08325</name>
</gene>
<feature type="region of interest" description="Disordered" evidence="1">
    <location>
        <begin position="91"/>
        <end position="116"/>
    </location>
</feature>
<dbReference type="AlphaFoldDB" id="A0A934RWP3"/>
<organism evidence="2 3">
    <name type="scientific">Pelagicoccus mobilis</name>
    <dbReference type="NCBI Taxonomy" id="415221"/>
    <lineage>
        <taxon>Bacteria</taxon>
        <taxon>Pseudomonadati</taxon>
        <taxon>Verrucomicrobiota</taxon>
        <taxon>Opitutia</taxon>
        <taxon>Puniceicoccales</taxon>
        <taxon>Pelagicoccaceae</taxon>
        <taxon>Pelagicoccus</taxon>
    </lineage>
</organism>
<evidence type="ECO:0008006" key="4">
    <source>
        <dbReference type="Google" id="ProtNLM"/>
    </source>
</evidence>